<sequence length="84" mass="8978">MTELERILAKTLMDLIVSIDLAEDDDIDPDVATALLEPIAAHLNTTSASNRQALSTLLLDIAQQETDPGWQPTALDLPAALGLV</sequence>
<proteinExistence type="predicted"/>
<protein>
    <submittedName>
        <fullName evidence="1">Ethanolamine utilization protein EutP (Predicted NTPase)</fullName>
    </submittedName>
</protein>
<dbReference type="EMBL" id="JACCBT010000001">
    <property type="protein sequence ID" value="NYE14937.1"/>
    <property type="molecule type" value="Genomic_DNA"/>
</dbReference>
<name>A0A7Y9GE93_9ACTN</name>
<dbReference type="AlphaFoldDB" id="A0A7Y9GE93"/>
<gene>
    <name evidence="1" type="ORF">BJ999_005233</name>
</gene>
<organism evidence="1 2">
    <name type="scientific">Actinomadura citrea</name>
    <dbReference type="NCBI Taxonomy" id="46158"/>
    <lineage>
        <taxon>Bacteria</taxon>
        <taxon>Bacillati</taxon>
        <taxon>Actinomycetota</taxon>
        <taxon>Actinomycetes</taxon>
        <taxon>Streptosporangiales</taxon>
        <taxon>Thermomonosporaceae</taxon>
        <taxon>Actinomadura</taxon>
    </lineage>
</organism>
<dbReference type="RefSeq" id="WP_179835722.1">
    <property type="nucleotide sequence ID" value="NZ_BMRD01000040.1"/>
</dbReference>
<reference evidence="1 2" key="1">
    <citation type="submission" date="2020-07" db="EMBL/GenBank/DDBJ databases">
        <title>Sequencing the genomes of 1000 actinobacteria strains.</title>
        <authorList>
            <person name="Klenk H.-P."/>
        </authorList>
    </citation>
    <scope>NUCLEOTIDE SEQUENCE [LARGE SCALE GENOMIC DNA]</scope>
    <source>
        <strain evidence="1 2">DSM 43461</strain>
    </source>
</reference>
<evidence type="ECO:0000313" key="1">
    <source>
        <dbReference type="EMBL" id="NYE14937.1"/>
    </source>
</evidence>
<dbReference type="Proteomes" id="UP000591272">
    <property type="component" value="Unassembled WGS sequence"/>
</dbReference>
<comment type="caution">
    <text evidence="1">The sequence shown here is derived from an EMBL/GenBank/DDBJ whole genome shotgun (WGS) entry which is preliminary data.</text>
</comment>
<keyword evidence="2" id="KW-1185">Reference proteome</keyword>
<evidence type="ECO:0000313" key="2">
    <source>
        <dbReference type="Proteomes" id="UP000591272"/>
    </source>
</evidence>
<accession>A0A7Y9GE93</accession>